<gene>
    <name evidence="1" type="ORF">NITHO_4240002</name>
</gene>
<proteinExistence type="predicted"/>
<accession>I4EJT7</accession>
<comment type="caution">
    <text evidence="1">The sequence shown here is derived from an EMBL/GenBank/DDBJ whole genome shotgun (WGS) entry which is preliminary data.</text>
</comment>
<protein>
    <submittedName>
        <fullName evidence="1">Uncharacterized protein</fullName>
    </submittedName>
</protein>
<evidence type="ECO:0000313" key="1">
    <source>
        <dbReference type="EMBL" id="CCF84949.1"/>
    </source>
</evidence>
<dbReference type="RefSeq" id="WP_008479509.1">
    <property type="nucleotide sequence ID" value="NZ_CAGS01000362.1"/>
</dbReference>
<dbReference type="Proteomes" id="UP000004221">
    <property type="component" value="Unassembled WGS sequence"/>
</dbReference>
<evidence type="ECO:0000313" key="2">
    <source>
        <dbReference type="Proteomes" id="UP000004221"/>
    </source>
</evidence>
<keyword evidence="2" id="KW-1185">Reference proteome</keyword>
<name>I4EJT7_9BACT</name>
<organism evidence="1 2">
    <name type="scientific">Nitrolancea hollandica Lb</name>
    <dbReference type="NCBI Taxonomy" id="1129897"/>
    <lineage>
        <taxon>Bacteria</taxon>
        <taxon>Pseudomonadati</taxon>
        <taxon>Thermomicrobiota</taxon>
        <taxon>Thermomicrobia</taxon>
        <taxon>Sphaerobacterales</taxon>
        <taxon>Sphaerobacterineae</taxon>
        <taxon>Sphaerobacteraceae</taxon>
        <taxon>Nitrolancea</taxon>
    </lineage>
</organism>
<dbReference type="AlphaFoldDB" id="I4EJT7"/>
<sequence>MDLVTIAALISFALLVVAWLGLPASPDAAVDPLDGMIARPQFRQVEVAGEERVS</sequence>
<reference evidence="1 2" key="1">
    <citation type="journal article" date="2012" name="ISME J.">
        <title>Nitrification expanded: discovery, physiology and genomics of a nitrite-oxidizing bacterium from the phylum Chloroflexi.</title>
        <authorList>
            <person name="Sorokin D.Y."/>
            <person name="Lucker S."/>
            <person name="Vejmelkova D."/>
            <person name="Kostrikina N.A."/>
            <person name="Kleerebezem R."/>
            <person name="Rijpstra W.I."/>
            <person name="Damste J.S."/>
            <person name="Le Paslier D."/>
            <person name="Muyzer G."/>
            <person name="Wagner M."/>
            <person name="van Loosdrecht M.C."/>
            <person name="Daims H."/>
        </authorList>
    </citation>
    <scope>NUCLEOTIDE SEQUENCE [LARGE SCALE GENOMIC DNA]</scope>
    <source>
        <strain evidence="2">none</strain>
    </source>
</reference>
<dbReference type="EMBL" id="CAGS01000362">
    <property type="protein sequence ID" value="CCF84949.1"/>
    <property type="molecule type" value="Genomic_DNA"/>
</dbReference>